<dbReference type="EC" id="1.2.1.11" evidence="3 12"/>
<dbReference type="AlphaFoldDB" id="A0A7C3URL4"/>
<evidence type="ECO:0000256" key="8">
    <source>
        <dbReference type="ARBA" id="ARBA00023002"/>
    </source>
</evidence>
<dbReference type="Pfam" id="PF02774">
    <property type="entry name" value="Semialdhyde_dhC"/>
    <property type="match status" value="1"/>
</dbReference>
<evidence type="ECO:0000256" key="1">
    <source>
        <dbReference type="ARBA" id="ARBA00010584"/>
    </source>
</evidence>
<reference evidence="15" key="1">
    <citation type="journal article" date="2020" name="mSystems">
        <title>Genome- and Community-Level Interaction Insights into Carbon Utilization and Element Cycling Functions of Hydrothermarchaeota in Hydrothermal Sediment.</title>
        <authorList>
            <person name="Zhou Z."/>
            <person name="Liu Y."/>
            <person name="Xu W."/>
            <person name="Pan J."/>
            <person name="Luo Z.H."/>
            <person name="Li M."/>
        </authorList>
    </citation>
    <scope>NUCLEOTIDE SEQUENCE [LARGE SCALE GENOMIC DNA]</scope>
    <source>
        <strain evidence="15">SpSt-906</strain>
    </source>
</reference>
<dbReference type="GO" id="GO:0046983">
    <property type="term" value="F:protein dimerization activity"/>
    <property type="evidence" value="ECO:0007669"/>
    <property type="project" value="InterPro"/>
</dbReference>
<dbReference type="GO" id="GO:0009088">
    <property type="term" value="P:threonine biosynthetic process"/>
    <property type="evidence" value="ECO:0007669"/>
    <property type="project" value="UniProtKB-UniRule"/>
</dbReference>
<dbReference type="PANTHER" id="PTHR46278">
    <property type="entry name" value="DEHYDROGENASE, PUTATIVE-RELATED"/>
    <property type="match status" value="1"/>
</dbReference>
<organism evidence="15">
    <name type="scientific">candidate division WOR-3 bacterium</name>
    <dbReference type="NCBI Taxonomy" id="2052148"/>
    <lineage>
        <taxon>Bacteria</taxon>
        <taxon>Bacteria division WOR-3</taxon>
    </lineage>
</organism>
<dbReference type="PIRSF" id="PIRSF000148">
    <property type="entry name" value="ASA_dh"/>
    <property type="match status" value="1"/>
</dbReference>
<dbReference type="GO" id="GO:0019877">
    <property type="term" value="P:diaminopimelate biosynthetic process"/>
    <property type="evidence" value="ECO:0007669"/>
    <property type="project" value="UniProtKB-KW"/>
</dbReference>
<evidence type="ECO:0000256" key="2">
    <source>
        <dbReference type="ARBA" id="ARBA00011738"/>
    </source>
</evidence>
<dbReference type="CDD" id="cd02316">
    <property type="entry name" value="VcASADH2_like_N"/>
    <property type="match status" value="1"/>
</dbReference>
<evidence type="ECO:0000256" key="3">
    <source>
        <dbReference type="ARBA" id="ARBA00013120"/>
    </source>
</evidence>
<dbReference type="PANTHER" id="PTHR46278:SF2">
    <property type="entry name" value="ASPARTATE-SEMIALDEHYDE DEHYDROGENASE"/>
    <property type="match status" value="1"/>
</dbReference>
<dbReference type="SMART" id="SM00859">
    <property type="entry name" value="Semialdhyde_dh"/>
    <property type="match status" value="1"/>
</dbReference>
<evidence type="ECO:0000256" key="5">
    <source>
        <dbReference type="ARBA" id="ARBA00022697"/>
    </source>
</evidence>
<keyword evidence="5" id="KW-0791">Threonine biosynthesis</keyword>
<keyword evidence="9" id="KW-0457">Lysine biosynthesis</keyword>
<comment type="subunit">
    <text evidence="2">Homodimer.</text>
</comment>
<dbReference type="InterPro" id="IPR036291">
    <property type="entry name" value="NAD(P)-bd_dom_sf"/>
</dbReference>
<proteinExistence type="inferred from homology"/>
<evidence type="ECO:0000256" key="9">
    <source>
        <dbReference type="ARBA" id="ARBA00023154"/>
    </source>
</evidence>
<evidence type="ECO:0000256" key="6">
    <source>
        <dbReference type="ARBA" id="ARBA00022857"/>
    </source>
</evidence>
<keyword evidence="8 15" id="KW-0560">Oxidoreductase</keyword>
<dbReference type="EMBL" id="DTMQ01000042">
    <property type="protein sequence ID" value="HGE99810.1"/>
    <property type="molecule type" value="Genomic_DNA"/>
</dbReference>
<comment type="similarity">
    <text evidence="1">Belongs to the aspartate-semialdehyde dehydrogenase family.</text>
</comment>
<dbReference type="NCBIfam" id="TIGR01296">
    <property type="entry name" value="asd_B"/>
    <property type="match status" value="1"/>
</dbReference>
<comment type="caution">
    <text evidence="15">The sequence shown here is derived from an EMBL/GenBank/DDBJ whole genome shotgun (WGS) entry which is preliminary data.</text>
</comment>
<dbReference type="Gene3D" id="3.40.50.720">
    <property type="entry name" value="NAD(P)-binding Rossmann-like Domain"/>
    <property type="match status" value="1"/>
</dbReference>
<evidence type="ECO:0000256" key="7">
    <source>
        <dbReference type="ARBA" id="ARBA00022915"/>
    </source>
</evidence>
<evidence type="ECO:0000313" key="15">
    <source>
        <dbReference type="EMBL" id="HGE99810.1"/>
    </source>
</evidence>
<dbReference type="InterPro" id="IPR005986">
    <property type="entry name" value="Asp_semialdehyde_DH_beta"/>
</dbReference>
<dbReference type="GO" id="GO:0050661">
    <property type="term" value="F:NADP binding"/>
    <property type="evidence" value="ECO:0007669"/>
    <property type="project" value="InterPro"/>
</dbReference>
<dbReference type="CDD" id="cd18131">
    <property type="entry name" value="ASADH_C_bac_euk_like"/>
    <property type="match status" value="1"/>
</dbReference>
<keyword evidence="6" id="KW-0521">NADP</keyword>
<keyword evidence="7" id="KW-0220">Diaminopimelate biosynthesis</keyword>
<comment type="catalytic activity">
    <reaction evidence="11">
        <text>L-aspartate 4-semialdehyde + phosphate + NADP(+) = 4-phospho-L-aspartate + NADPH + H(+)</text>
        <dbReference type="Rhea" id="RHEA:24284"/>
        <dbReference type="ChEBI" id="CHEBI:15378"/>
        <dbReference type="ChEBI" id="CHEBI:43474"/>
        <dbReference type="ChEBI" id="CHEBI:57535"/>
        <dbReference type="ChEBI" id="CHEBI:57783"/>
        <dbReference type="ChEBI" id="CHEBI:58349"/>
        <dbReference type="ChEBI" id="CHEBI:537519"/>
        <dbReference type="EC" id="1.2.1.11"/>
    </reaction>
</comment>
<dbReference type="GO" id="GO:0004073">
    <property type="term" value="F:aspartate-semialdehyde dehydrogenase activity"/>
    <property type="evidence" value="ECO:0007669"/>
    <property type="project" value="UniProtKB-UniRule"/>
</dbReference>
<evidence type="ECO:0000256" key="12">
    <source>
        <dbReference type="NCBIfam" id="TIGR01296"/>
    </source>
</evidence>
<evidence type="ECO:0000256" key="10">
    <source>
        <dbReference type="ARBA" id="ARBA00023167"/>
    </source>
</evidence>
<name>A0A7C3URL4_UNCW3</name>
<protein>
    <recommendedName>
        <fullName evidence="3 12">Aspartate-semialdehyde dehydrogenase</fullName>
        <ecNumber evidence="3 12">1.2.1.11</ecNumber>
    </recommendedName>
</protein>
<feature type="domain" description="Semialdehyde dehydrogenase NAD-binding" evidence="14">
    <location>
        <begin position="4"/>
        <end position="123"/>
    </location>
</feature>
<evidence type="ECO:0000256" key="4">
    <source>
        <dbReference type="ARBA" id="ARBA00022605"/>
    </source>
</evidence>
<dbReference type="InterPro" id="IPR012280">
    <property type="entry name" value="Semialdhyde_DH_dimer_dom"/>
</dbReference>
<keyword evidence="10" id="KW-0486">Methionine biosynthesis</keyword>
<dbReference type="GO" id="GO:0009097">
    <property type="term" value="P:isoleucine biosynthetic process"/>
    <property type="evidence" value="ECO:0007669"/>
    <property type="project" value="UniProtKB-UniRule"/>
</dbReference>
<sequence>MVKNVLVIGATGLVGQTLLKVMEERDFPSLAGNPNFFFFASERSEGERIFFRDERYEVQSSEKAFSCAEDGIVFFLGEEERAKELVPKLKERALVIDNSPAFRLEPDVPLIVPEINAEMIKEHKNLIANPNCTTIQLVLALFPLIPIYHLKRVIISSYQSVSGAGRDALEEFYYETEFLALRRGIERAADSPFPTLIGDNLIPQIGNFDEAGISREERKVREETKKILNLPELKVFATCVRVPITIGHSIAAYCEFDEEVKMEEVYSTLEKSPYLFLHRDGYPTPADVRGKDLVHIGRVRIDPDNPKALSLWIVADNLRRGAATNAVLIAEAVIKNNWLGKNREGKKDETSL</sequence>
<feature type="active site" description="Proton acceptor" evidence="13">
    <location>
        <position position="248"/>
    </location>
</feature>
<dbReference type="NCBIfam" id="NF011456">
    <property type="entry name" value="PRK14874.1"/>
    <property type="match status" value="1"/>
</dbReference>
<accession>A0A7C3URL4</accession>
<feature type="active site" description="Acyl-thioester intermediate" evidence="13">
    <location>
        <position position="132"/>
    </location>
</feature>
<evidence type="ECO:0000256" key="13">
    <source>
        <dbReference type="PIRSR" id="PIRSR000148-1"/>
    </source>
</evidence>
<evidence type="ECO:0000256" key="11">
    <source>
        <dbReference type="ARBA" id="ARBA00047891"/>
    </source>
</evidence>
<dbReference type="Gene3D" id="3.30.360.10">
    <property type="entry name" value="Dihydrodipicolinate Reductase, domain 2"/>
    <property type="match status" value="1"/>
</dbReference>
<dbReference type="GO" id="GO:0051287">
    <property type="term" value="F:NAD binding"/>
    <property type="evidence" value="ECO:0007669"/>
    <property type="project" value="InterPro"/>
</dbReference>
<gene>
    <name evidence="15" type="ORF">ENX07_07080</name>
</gene>
<dbReference type="GO" id="GO:0009089">
    <property type="term" value="P:lysine biosynthetic process via diaminopimelate"/>
    <property type="evidence" value="ECO:0007669"/>
    <property type="project" value="UniProtKB-UniRule"/>
</dbReference>
<dbReference type="InterPro" id="IPR000534">
    <property type="entry name" value="Semialdehyde_DH_NAD-bd"/>
</dbReference>
<keyword evidence="4" id="KW-0028">Amino-acid biosynthesis</keyword>
<dbReference type="SUPFAM" id="SSF55347">
    <property type="entry name" value="Glyceraldehyde-3-phosphate dehydrogenase-like, C-terminal domain"/>
    <property type="match status" value="1"/>
</dbReference>
<evidence type="ECO:0000259" key="14">
    <source>
        <dbReference type="SMART" id="SM00859"/>
    </source>
</evidence>
<dbReference type="Pfam" id="PF01118">
    <property type="entry name" value="Semialdhyde_dh"/>
    <property type="match status" value="1"/>
</dbReference>
<dbReference type="GO" id="GO:0009086">
    <property type="term" value="P:methionine biosynthetic process"/>
    <property type="evidence" value="ECO:0007669"/>
    <property type="project" value="UniProtKB-UniRule"/>
</dbReference>
<dbReference type="SUPFAM" id="SSF51735">
    <property type="entry name" value="NAD(P)-binding Rossmann-fold domains"/>
    <property type="match status" value="1"/>
</dbReference>